<gene>
    <name evidence="2" type="ORF">F511_46589</name>
</gene>
<feature type="compositionally biased region" description="Polar residues" evidence="1">
    <location>
        <begin position="75"/>
        <end position="88"/>
    </location>
</feature>
<evidence type="ECO:0000313" key="2">
    <source>
        <dbReference type="EMBL" id="KZT76387.1"/>
    </source>
</evidence>
<sequence length="114" mass="12246">MRQPVVHQWAKTAVIVHQPAECVGHNHATIAHNTAAAGRQPVVGSCMHRPAESRPPSRNQHAQQHPPCADHCANPSASMREGSNNQSRKIVATRRPLCAERRGPPHTAAAGGHC</sequence>
<accession>A0A2Z6ZT52</accession>
<reference evidence="2 3" key="1">
    <citation type="journal article" date="2015" name="Proc. Natl. Acad. Sci. U.S.A.">
        <title>The resurrection genome of Boea hygrometrica: A blueprint for survival of dehydration.</title>
        <authorList>
            <person name="Xiao L."/>
            <person name="Yang G."/>
            <person name="Zhang L."/>
            <person name="Yang X."/>
            <person name="Zhao S."/>
            <person name="Ji Z."/>
            <person name="Zhou Q."/>
            <person name="Hu M."/>
            <person name="Wang Y."/>
            <person name="Chen M."/>
            <person name="Xu Y."/>
            <person name="Jin H."/>
            <person name="Xiao X."/>
            <person name="Hu G."/>
            <person name="Bao F."/>
            <person name="Hu Y."/>
            <person name="Wan P."/>
            <person name="Li L."/>
            <person name="Deng X."/>
            <person name="Kuang T."/>
            <person name="Xiang C."/>
            <person name="Zhu J.K."/>
            <person name="Oliver M.J."/>
            <person name="He Y."/>
        </authorList>
    </citation>
    <scope>NUCLEOTIDE SEQUENCE [LARGE SCALE GENOMIC DNA]</scope>
    <source>
        <strain evidence="3">cv. XS01</strain>
    </source>
</reference>
<dbReference type="EMBL" id="KV127109">
    <property type="protein sequence ID" value="KZT76387.1"/>
    <property type="molecule type" value="Genomic_DNA"/>
</dbReference>
<proteinExistence type="predicted"/>
<name>A0A2Z6ZT52_9LAMI</name>
<feature type="region of interest" description="Disordered" evidence="1">
    <location>
        <begin position="46"/>
        <end position="114"/>
    </location>
</feature>
<evidence type="ECO:0000256" key="1">
    <source>
        <dbReference type="SAM" id="MobiDB-lite"/>
    </source>
</evidence>
<dbReference type="AlphaFoldDB" id="A0A2Z6ZT52"/>
<organism evidence="2 3">
    <name type="scientific">Dorcoceras hygrometricum</name>
    <dbReference type="NCBI Taxonomy" id="472368"/>
    <lineage>
        <taxon>Eukaryota</taxon>
        <taxon>Viridiplantae</taxon>
        <taxon>Streptophyta</taxon>
        <taxon>Embryophyta</taxon>
        <taxon>Tracheophyta</taxon>
        <taxon>Spermatophyta</taxon>
        <taxon>Magnoliopsida</taxon>
        <taxon>eudicotyledons</taxon>
        <taxon>Gunneridae</taxon>
        <taxon>Pentapetalae</taxon>
        <taxon>asterids</taxon>
        <taxon>lamiids</taxon>
        <taxon>Lamiales</taxon>
        <taxon>Gesneriaceae</taxon>
        <taxon>Didymocarpoideae</taxon>
        <taxon>Trichosporeae</taxon>
        <taxon>Loxocarpinae</taxon>
        <taxon>Dorcoceras</taxon>
    </lineage>
</organism>
<evidence type="ECO:0000313" key="3">
    <source>
        <dbReference type="Proteomes" id="UP000250235"/>
    </source>
</evidence>
<dbReference type="Proteomes" id="UP000250235">
    <property type="component" value="Unassembled WGS sequence"/>
</dbReference>
<protein>
    <submittedName>
        <fullName evidence="2">Uncharacterized protein</fullName>
    </submittedName>
</protein>
<keyword evidence="3" id="KW-1185">Reference proteome</keyword>